<protein>
    <submittedName>
        <fullName evidence="3">Uncharacterized protein</fullName>
    </submittedName>
</protein>
<proteinExistence type="predicted"/>
<name>A0A9P4U070_9PEZI</name>
<evidence type="ECO:0000256" key="1">
    <source>
        <dbReference type="SAM" id="Coils"/>
    </source>
</evidence>
<dbReference type="EMBL" id="MU007021">
    <property type="protein sequence ID" value="KAF2433264.1"/>
    <property type="molecule type" value="Genomic_DNA"/>
</dbReference>
<comment type="caution">
    <text evidence="3">The sequence shown here is derived from an EMBL/GenBank/DDBJ whole genome shotgun (WGS) entry which is preliminary data.</text>
</comment>
<evidence type="ECO:0000313" key="4">
    <source>
        <dbReference type="Proteomes" id="UP000800235"/>
    </source>
</evidence>
<evidence type="ECO:0000256" key="2">
    <source>
        <dbReference type="SAM" id="MobiDB-lite"/>
    </source>
</evidence>
<evidence type="ECO:0000313" key="3">
    <source>
        <dbReference type="EMBL" id="KAF2433264.1"/>
    </source>
</evidence>
<accession>A0A9P4U070</accession>
<organism evidence="3 4">
    <name type="scientific">Tothia fuscella</name>
    <dbReference type="NCBI Taxonomy" id="1048955"/>
    <lineage>
        <taxon>Eukaryota</taxon>
        <taxon>Fungi</taxon>
        <taxon>Dikarya</taxon>
        <taxon>Ascomycota</taxon>
        <taxon>Pezizomycotina</taxon>
        <taxon>Dothideomycetes</taxon>
        <taxon>Pleosporomycetidae</taxon>
        <taxon>Venturiales</taxon>
        <taxon>Cylindrosympodiaceae</taxon>
        <taxon>Tothia</taxon>
    </lineage>
</organism>
<keyword evidence="1" id="KW-0175">Coiled coil</keyword>
<gene>
    <name evidence="3" type="ORF">EJ08DRAFT_731613</name>
</gene>
<keyword evidence="4" id="KW-1185">Reference proteome</keyword>
<feature type="compositionally biased region" description="Basic and acidic residues" evidence="2">
    <location>
        <begin position="165"/>
        <end position="177"/>
    </location>
</feature>
<sequence length="287" mass="33054">MSFIPPYSNPADNENSNRRDGIDATNAIIIPAIPDTQPFFIPGGVPDIGSRIRSSLSAGGQSQSQFPVNTALHLATRADQAVQSVEELWEVMMRMAVLDMITWKDNQPGDYESWITWRGEPGSRFFTVEVERRLIPKSDLDNRDVTYDAQGSINDASRNKGKRKRMEDHEKHDPEPRRTWIISRHRYDLLAGNPTAERFDNTGQQYRPVDNGPPGLQAPSVQQAEQLIRERRQKDDRLVLDEDELMLRELERQRELKEEAIRKTHNQMDSVRQAQLQAQHGWKYGHM</sequence>
<feature type="coiled-coil region" evidence="1">
    <location>
        <begin position="240"/>
        <end position="267"/>
    </location>
</feature>
<dbReference type="AlphaFoldDB" id="A0A9P4U070"/>
<dbReference type="Proteomes" id="UP000800235">
    <property type="component" value="Unassembled WGS sequence"/>
</dbReference>
<feature type="region of interest" description="Disordered" evidence="2">
    <location>
        <begin position="144"/>
        <end position="177"/>
    </location>
</feature>
<reference evidence="3" key="1">
    <citation type="journal article" date="2020" name="Stud. Mycol.">
        <title>101 Dothideomycetes genomes: a test case for predicting lifestyles and emergence of pathogens.</title>
        <authorList>
            <person name="Haridas S."/>
            <person name="Albert R."/>
            <person name="Binder M."/>
            <person name="Bloem J."/>
            <person name="Labutti K."/>
            <person name="Salamov A."/>
            <person name="Andreopoulos B."/>
            <person name="Baker S."/>
            <person name="Barry K."/>
            <person name="Bills G."/>
            <person name="Bluhm B."/>
            <person name="Cannon C."/>
            <person name="Castanera R."/>
            <person name="Culley D."/>
            <person name="Daum C."/>
            <person name="Ezra D."/>
            <person name="Gonzalez J."/>
            <person name="Henrissat B."/>
            <person name="Kuo A."/>
            <person name="Liang C."/>
            <person name="Lipzen A."/>
            <person name="Lutzoni F."/>
            <person name="Magnuson J."/>
            <person name="Mondo S."/>
            <person name="Nolan M."/>
            <person name="Ohm R."/>
            <person name="Pangilinan J."/>
            <person name="Park H.-J."/>
            <person name="Ramirez L."/>
            <person name="Alfaro M."/>
            <person name="Sun H."/>
            <person name="Tritt A."/>
            <person name="Yoshinaga Y."/>
            <person name="Zwiers L.-H."/>
            <person name="Turgeon B."/>
            <person name="Goodwin S."/>
            <person name="Spatafora J."/>
            <person name="Crous P."/>
            <person name="Grigoriev I."/>
        </authorList>
    </citation>
    <scope>NUCLEOTIDE SEQUENCE</scope>
    <source>
        <strain evidence="3">CBS 130266</strain>
    </source>
</reference>